<accession>A0A8A3NVK8</accession>
<protein>
    <submittedName>
        <fullName evidence="1">Uncharacterized protein</fullName>
    </submittedName>
</protein>
<name>A0A8A3NVK8_9HELO</name>
<dbReference type="EMBL" id="CP063405">
    <property type="protein sequence ID" value="QSZ29745.1"/>
    <property type="molecule type" value="Genomic_DNA"/>
</dbReference>
<gene>
    <name evidence="1" type="ORF">DSL72_004262</name>
</gene>
<keyword evidence="2" id="KW-1185">Reference proteome</keyword>
<evidence type="ECO:0000313" key="1">
    <source>
        <dbReference type="EMBL" id="QSZ29745.1"/>
    </source>
</evidence>
<dbReference type="AlphaFoldDB" id="A0A8A3NVK8"/>
<reference evidence="1" key="1">
    <citation type="submission" date="2020-10" db="EMBL/GenBank/DDBJ databases">
        <title>Genome Sequence of Monilinia vaccinii-corymbosi Sheds Light on Mummy Berry Disease Infection of Blueberry and Mating Type.</title>
        <authorList>
            <person name="Yow A.G."/>
            <person name="Zhang Y."/>
            <person name="Bansal K."/>
            <person name="Eacker S.M."/>
            <person name="Sullivan S."/>
            <person name="Liachko I."/>
            <person name="Cubeta M.A."/>
            <person name="Rollins J.A."/>
            <person name="Ashrafi H."/>
        </authorList>
    </citation>
    <scope>NUCLEOTIDE SEQUENCE</scope>
    <source>
        <strain evidence="1">RL-1</strain>
    </source>
</reference>
<sequence length="117" mass="13224">MSILHVLTPAPTTLEPPSMAAKIDNAQRVPMSDTLSFPDTVLYVHENRPHQKAGMNPQAIEHMMFNYTYHRFWTIFSGNTEPAYRSSVQQIGAFQSRASFSWAGRPGTGMEWVSFAF</sequence>
<evidence type="ECO:0000313" key="2">
    <source>
        <dbReference type="Proteomes" id="UP000672032"/>
    </source>
</evidence>
<dbReference type="Proteomes" id="UP000672032">
    <property type="component" value="Chromosome 1"/>
</dbReference>
<proteinExistence type="predicted"/>
<organism evidence="1 2">
    <name type="scientific">Monilinia vaccinii-corymbosi</name>
    <dbReference type="NCBI Taxonomy" id="61207"/>
    <lineage>
        <taxon>Eukaryota</taxon>
        <taxon>Fungi</taxon>
        <taxon>Dikarya</taxon>
        <taxon>Ascomycota</taxon>
        <taxon>Pezizomycotina</taxon>
        <taxon>Leotiomycetes</taxon>
        <taxon>Helotiales</taxon>
        <taxon>Sclerotiniaceae</taxon>
        <taxon>Monilinia</taxon>
    </lineage>
</organism>